<organism evidence="4 5">
    <name type="scientific">Deinococcus radiotolerans</name>
    <dbReference type="NCBI Taxonomy" id="1309407"/>
    <lineage>
        <taxon>Bacteria</taxon>
        <taxon>Thermotogati</taxon>
        <taxon>Deinococcota</taxon>
        <taxon>Deinococci</taxon>
        <taxon>Deinococcales</taxon>
        <taxon>Deinococcaceae</taxon>
        <taxon>Deinococcus</taxon>
    </lineage>
</organism>
<evidence type="ECO:0000259" key="3">
    <source>
        <dbReference type="Pfam" id="PF00294"/>
    </source>
</evidence>
<evidence type="ECO:0000256" key="1">
    <source>
        <dbReference type="ARBA" id="ARBA00022679"/>
    </source>
</evidence>
<feature type="domain" description="Carbohydrate kinase PfkB" evidence="3">
    <location>
        <begin position="64"/>
        <end position="358"/>
    </location>
</feature>
<sequence>MPLTDTESALLALIRETPLATPEELARRLGSTRASVNVHVSNLVKKGALLGRGYVLPAESGPGRVVVVGGANVDVKARTLAAAVPGTSNPGVTAQAPGGVARNVAENLARLGVPASLVSVVGRDALGDWLLRETEAAGVDVRAVLRAPDVSTGTYTAVLDASGELLVAVAAMAAVEALTPAALQERRGVLRGAAWVVADGNLPEASLAHLLSLAAEAGVPVVFEPVSVPKAARLRPALAAGLSPQAVTPNVPELSALLGRAVPDEPEALRAAAAELHAQGVRLVWVRRGVAGSLLSTPEGVTELAALPAEVRDVTGAGDAMLAAFLAALAAGLAPADAARHGHAAAALTVESDHAVSPTLTPAAIQARLTGAATTS</sequence>
<dbReference type="EMBL" id="BMPE01000002">
    <property type="protein sequence ID" value="GGK95308.1"/>
    <property type="molecule type" value="Genomic_DNA"/>
</dbReference>
<dbReference type="SUPFAM" id="SSF53613">
    <property type="entry name" value="Ribokinase-like"/>
    <property type="match status" value="1"/>
</dbReference>
<dbReference type="Proteomes" id="UP000604341">
    <property type="component" value="Unassembled WGS sequence"/>
</dbReference>
<dbReference type="PROSITE" id="PS00584">
    <property type="entry name" value="PFKB_KINASES_2"/>
    <property type="match status" value="1"/>
</dbReference>
<gene>
    <name evidence="4" type="ORF">GCM10010844_12250</name>
</gene>
<dbReference type="PANTHER" id="PTHR10584">
    <property type="entry name" value="SUGAR KINASE"/>
    <property type="match status" value="1"/>
</dbReference>
<keyword evidence="1" id="KW-0808">Transferase</keyword>
<dbReference type="SUPFAM" id="SSF46785">
    <property type="entry name" value="Winged helix' DNA-binding domain"/>
    <property type="match status" value="1"/>
</dbReference>
<dbReference type="GO" id="GO:0016301">
    <property type="term" value="F:kinase activity"/>
    <property type="evidence" value="ECO:0007669"/>
    <property type="project" value="UniProtKB-KW"/>
</dbReference>
<dbReference type="InterPro" id="IPR029056">
    <property type="entry name" value="Ribokinase-like"/>
</dbReference>
<dbReference type="InterPro" id="IPR002173">
    <property type="entry name" value="Carboh/pur_kinase_PfkB_CS"/>
</dbReference>
<evidence type="ECO:0000256" key="2">
    <source>
        <dbReference type="ARBA" id="ARBA00022777"/>
    </source>
</evidence>
<dbReference type="Gene3D" id="1.10.10.10">
    <property type="entry name" value="Winged helix-like DNA-binding domain superfamily/Winged helix DNA-binding domain"/>
    <property type="match status" value="1"/>
</dbReference>
<dbReference type="Pfam" id="PF13412">
    <property type="entry name" value="HTH_24"/>
    <property type="match status" value="1"/>
</dbReference>
<dbReference type="InterPro" id="IPR011611">
    <property type="entry name" value="PfkB_dom"/>
</dbReference>
<evidence type="ECO:0000313" key="5">
    <source>
        <dbReference type="Proteomes" id="UP000604341"/>
    </source>
</evidence>
<reference evidence="5" key="1">
    <citation type="journal article" date="2019" name="Int. J. Syst. Evol. Microbiol.">
        <title>The Global Catalogue of Microorganisms (GCM) 10K type strain sequencing project: providing services to taxonomists for standard genome sequencing and annotation.</title>
        <authorList>
            <consortium name="The Broad Institute Genomics Platform"/>
            <consortium name="The Broad Institute Genome Sequencing Center for Infectious Disease"/>
            <person name="Wu L."/>
            <person name="Ma J."/>
        </authorList>
    </citation>
    <scope>NUCLEOTIDE SEQUENCE [LARGE SCALE GENOMIC DNA]</scope>
    <source>
        <strain evidence="5">JCM 19173</strain>
    </source>
</reference>
<keyword evidence="5" id="KW-1185">Reference proteome</keyword>
<dbReference type="RefSeq" id="WP_189068122.1">
    <property type="nucleotide sequence ID" value="NZ_BMPE01000002.1"/>
</dbReference>
<keyword evidence="2 4" id="KW-0418">Kinase</keyword>
<protein>
    <submittedName>
        <fullName evidence="4">Carbohydrate kinase</fullName>
    </submittedName>
</protein>
<dbReference type="PANTHER" id="PTHR10584:SF166">
    <property type="entry name" value="RIBOKINASE"/>
    <property type="match status" value="1"/>
</dbReference>
<name>A0ABQ2FG95_9DEIO</name>
<proteinExistence type="predicted"/>
<evidence type="ECO:0000313" key="4">
    <source>
        <dbReference type="EMBL" id="GGK95308.1"/>
    </source>
</evidence>
<accession>A0ABQ2FG95</accession>
<comment type="caution">
    <text evidence="4">The sequence shown here is derived from an EMBL/GenBank/DDBJ whole genome shotgun (WGS) entry which is preliminary data.</text>
</comment>
<dbReference type="InterPro" id="IPR036388">
    <property type="entry name" value="WH-like_DNA-bd_sf"/>
</dbReference>
<dbReference type="PROSITE" id="PS00583">
    <property type="entry name" value="PFKB_KINASES_1"/>
    <property type="match status" value="1"/>
</dbReference>
<dbReference type="InterPro" id="IPR036390">
    <property type="entry name" value="WH_DNA-bd_sf"/>
</dbReference>
<dbReference type="Pfam" id="PF00294">
    <property type="entry name" value="PfkB"/>
    <property type="match status" value="1"/>
</dbReference>
<dbReference type="Gene3D" id="3.40.1190.20">
    <property type="match status" value="1"/>
</dbReference>